<feature type="region of interest" description="Disordered" evidence="1">
    <location>
        <begin position="96"/>
        <end position="116"/>
    </location>
</feature>
<evidence type="ECO:0000313" key="4">
    <source>
        <dbReference type="Proteomes" id="UP000792457"/>
    </source>
</evidence>
<feature type="region of interest" description="Disordered" evidence="1">
    <location>
        <begin position="672"/>
        <end position="706"/>
    </location>
</feature>
<dbReference type="Proteomes" id="UP000792457">
    <property type="component" value="Unassembled WGS sequence"/>
</dbReference>
<dbReference type="EMBL" id="KZ308605">
    <property type="protein sequence ID" value="KAG8232248.1"/>
    <property type="molecule type" value="Genomic_DNA"/>
</dbReference>
<feature type="compositionally biased region" description="Polar residues" evidence="1">
    <location>
        <begin position="466"/>
        <end position="479"/>
    </location>
</feature>
<feature type="compositionally biased region" description="Polar residues" evidence="1">
    <location>
        <begin position="727"/>
        <end position="744"/>
    </location>
</feature>
<feature type="region of interest" description="Disordered" evidence="1">
    <location>
        <begin position="722"/>
        <end position="747"/>
    </location>
</feature>
<comment type="caution">
    <text evidence="3">The sequence shown here is derived from an EMBL/GenBank/DDBJ whole genome shotgun (WGS) entry which is preliminary data.</text>
</comment>
<feature type="domain" description="Ubinuclein middle" evidence="2">
    <location>
        <begin position="12"/>
        <end position="182"/>
    </location>
</feature>
<sequence length="955" mass="104015">MHISMKYVCKSRIERFSKTIGVTNRNLVYSHLASYVPCTKDTLMKRAKKLVIESEEEKLKEPIQRLKAFIDKMMPSVIEKHTKDCQKVAEEKGLEDSSVAANAGNDAKNSADGKKAKSGIPLRVFPWNEEVRSLLCEIVKIKLQSYELSNPKKESAKDYLKQFFEAELKTLWPPGWMKTIILYRESRSVHYSSESSDEEDSKEESEKEKQQPQKEEVKLPDNLPEDLRCIIVLLKNAATTSAEGKCKFFSPEVNKLLLRTKPRKSSTGTKKSNSTQPTNLTKAATPSISAPKPNMLTSSSATTAHPSSPLVSTATITPVPPASSPTPATASSNISPSVSIIKCATSQTTTPSQRASSPSSRATITSVSSGPRVSSPLLTTPTSSNKSKNANNGDLDASKVSVRTKQCSENVRESVVTKNPVMLPQVHLPDCISVTPAHSMPAPTNKNPSTPIMSLKQRILQDAAAASNSKQSPEGTNDGKSPPKGGNDDCEVLLLSEKREGKLNITPVRHGASHQPKSHPISVGHRPELGAPTRGDIDKDILKKDGRNISVPRTSPPKEDKVSEGRMADETVTATDVLSQIINSSLGGFPNASTIAKGGPGAESFRRELHGERHPGMLSRQSVQIDHEVKEKAKDSIRASQNSRIDSMAAVNDTEESVQLEVDRVMKELRELNEFTGDSTESETDKHGNHFRPNDNKSSSSMPSHMLSSSVSVIAINSASSKHHTANLPTKVNSSGVPNTSQSPMGVATLSKRSSSMSFSGAANPIPSNKSYGFQDEFQRHVMQDCGKALMDVDGALYMGNKDGERSRTSNYNSLYQSIPQSSPTGLDRNQGLHNATVDGSNDLNRVSMSITQLKNSGRHKLHSPLNAHQFIRHSLPTHNSSEMESCPNVNFSGNCFKPRVSSQQFPRPELLTQSTNSQLGQFGNIVKHSNLLASSLPQYQGMKPYPMRPDSSSP</sequence>
<feature type="region of interest" description="Disordered" evidence="1">
    <location>
        <begin position="259"/>
        <end position="333"/>
    </location>
</feature>
<feature type="region of interest" description="Disordered" evidence="1">
    <location>
        <begin position="461"/>
        <end position="490"/>
    </location>
</feature>
<dbReference type="GO" id="GO:0005634">
    <property type="term" value="C:nucleus"/>
    <property type="evidence" value="ECO:0007669"/>
    <property type="project" value="TreeGrafter"/>
</dbReference>
<organism evidence="3 4">
    <name type="scientific">Ladona fulva</name>
    <name type="common">Scarce chaser dragonfly</name>
    <name type="synonym">Libellula fulva</name>
    <dbReference type="NCBI Taxonomy" id="123851"/>
    <lineage>
        <taxon>Eukaryota</taxon>
        <taxon>Metazoa</taxon>
        <taxon>Ecdysozoa</taxon>
        <taxon>Arthropoda</taxon>
        <taxon>Hexapoda</taxon>
        <taxon>Insecta</taxon>
        <taxon>Pterygota</taxon>
        <taxon>Palaeoptera</taxon>
        <taxon>Odonata</taxon>
        <taxon>Epiprocta</taxon>
        <taxon>Anisoptera</taxon>
        <taxon>Libelluloidea</taxon>
        <taxon>Libellulidae</taxon>
        <taxon>Ladona</taxon>
    </lineage>
</organism>
<dbReference type="GO" id="GO:0006325">
    <property type="term" value="P:chromatin organization"/>
    <property type="evidence" value="ECO:0007669"/>
    <property type="project" value="TreeGrafter"/>
</dbReference>
<proteinExistence type="predicted"/>
<feature type="compositionally biased region" description="Basic and acidic residues" evidence="1">
    <location>
        <begin position="556"/>
        <end position="566"/>
    </location>
</feature>
<dbReference type="OrthoDB" id="68076at2759"/>
<feature type="compositionally biased region" description="Low complexity" evidence="1">
    <location>
        <begin position="265"/>
        <end position="275"/>
    </location>
</feature>
<feature type="region of interest" description="Disordered" evidence="1">
    <location>
        <begin position="193"/>
        <end position="220"/>
    </location>
</feature>
<feature type="region of interest" description="Disordered" evidence="1">
    <location>
        <begin position="345"/>
        <end position="408"/>
    </location>
</feature>
<reference evidence="3" key="1">
    <citation type="submission" date="2013-04" db="EMBL/GenBank/DDBJ databases">
        <authorList>
            <person name="Qu J."/>
            <person name="Murali S.C."/>
            <person name="Bandaranaike D."/>
            <person name="Bellair M."/>
            <person name="Blankenburg K."/>
            <person name="Chao H."/>
            <person name="Dinh H."/>
            <person name="Doddapaneni H."/>
            <person name="Downs B."/>
            <person name="Dugan-Rocha S."/>
            <person name="Elkadiri S."/>
            <person name="Gnanaolivu R.D."/>
            <person name="Hernandez B."/>
            <person name="Javaid M."/>
            <person name="Jayaseelan J.C."/>
            <person name="Lee S."/>
            <person name="Li M."/>
            <person name="Ming W."/>
            <person name="Munidasa M."/>
            <person name="Muniz J."/>
            <person name="Nguyen L."/>
            <person name="Ongeri F."/>
            <person name="Osuji N."/>
            <person name="Pu L.-L."/>
            <person name="Puazo M."/>
            <person name="Qu C."/>
            <person name="Quiroz J."/>
            <person name="Raj R."/>
            <person name="Weissenberger G."/>
            <person name="Xin Y."/>
            <person name="Zou X."/>
            <person name="Han Y."/>
            <person name="Richards S."/>
            <person name="Worley K."/>
            <person name="Muzny D."/>
            <person name="Gibbs R."/>
        </authorList>
    </citation>
    <scope>NUCLEOTIDE SEQUENCE</scope>
    <source>
        <strain evidence="3">Sampled in the wild</strain>
    </source>
</reference>
<feature type="compositionally biased region" description="Low complexity" evidence="1">
    <location>
        <begin position="374"/>
        <end position="389"/>
    </location>
</feature>
<feature type="compositionally biased region" description="Basic and acidic residues" evidence="1">
    <location>
        <begin position="204"/>
        <end position="219"/>
    </location>
</feature>
<feature type="compositionally biased region" description="Basic and acidic residues" evidence="1">
    <location>
        <begin position="683"/>
        <end position="695"/>
    </location>
</feature>
<evidence type="ECO:0000259" key="2">
    <source>
        <dbReference type="Pfam" id="PF14075"/>
    </source>
</evidence>
<dbReference type="AlphaFoldDB" id="A0A8K0P4Q4"/>
<feature type="region of interest" description="Disordered" evidence="1">
    <location>
        <begin position="547"/>
        <end position="566"/>
    </location>
</feature>
<name>A0A8K0P4Q4_LADFU</name>
<accession>A0A8K0P4Q4</accession>
<dbReference type="Pfam" id="PF14075">
    <property type="entry name" value="UBN_AB"/>
    <property type="match status" value="1"/>
</dbReference>
<dbReference type="InterPro" id="IPR026947">
    <property type="entry name" value="UBN_middle_dom"/>
</dbReference>
<feature type="compositionally biased region" description="Polar residues" evidence="1">
    <location>
        <begin position="276"/>
        <end position="288"/>
    </location>
</feature>
<protein>
    <recommendedName>
        <fullName evidence="2">Ubinuclein middle domain-containing protein</fullName>
    </recommendedName>
</protein>
<evidence type="ECO:0000313" key="3">
    <source>
        <dbReference type="EMBL" id="KAG8232248.1"/>
    </source>
</evidence>
<reference evidence="3" key="2">
    <citation type="submission" date="2017-10" db="EMBL/GenBank/DDBJ databases">
        <title>Ladona fulva Genome sequencing and assembly.</title>
        <authorList>
            <person name="Murali S."/>
            <person name="Richards S."/>
            <person name="Bandaranaike D."/>
            <person name="Bellair M."/>
            <person name="Blankenburg K."/>
            <person name="Chao H."/>
            <person name="Dinh H."/>
            <person name="Doddapaneni H."/>
            <person name="Dugan-Rocha S."/>
            <person name="Elkadiri S."/>
            <person name="Gnanaolivu R."/>
            <person name="Hernandez B."/>
            <person name="Skinner E."/>
            <person name="Javaid M."/>
            <person name="Lee S."/>
            <person name="Li M."/>
            <person name="Ming W."/>
            <person name="Munidasa M."/>
            <person name="Muniz J."/>
            <person name="Nguyen L."/>
            <person name="Hughes D."/>
            <person name="Osuji N."/>
            <person name="Pu L.-L."/>
            <person name="Puazo M."/>
            <person name="Qu C."/>
            <person name="Quiroz J."/>
            <person name="Raj R."/>
            <person name="Weissenberger G."/>
            <person name="Xin Y."/>
            <person name="Zou X."/>
            <person name="Han Y."/>
            <person name="Worley K."/>
            <person name="Muzny D."/>
            <person name="Gibbs R."/>
        </authorList>
    </citation>
    <scope>NUCLEOTIDE SEQUENCE</scope>
    <source>
        <strain evidence="3">Sampled in the wild</strain>
    </source>
</reference>
<feature type="compositionally biased region" description="Low complexity" evidence="1">
    <location>
        <begin position="345"/>
        <end position="363"/>
    </location>
</feature>
<feature type="non-terminal residue" evidence="3">
    <location>
        <position position="955"/>
    </location>
</feature>
<dbReference type="PANTHER" id="PTHR21669">
    <property type="entry name" value="CAPZ-INTERACTING PROTEIN AND RELATED PROTEINS"/>
    <property type="match status" value="1"/>
</dbReference>
<keyword evidence="4" id="KW-1185">Reference proteome</keyword>
<feature type="region of interest" description="Disordered" evidence="1">
    <location>
        <begin position="508"/>
        <end position="539"/>
    </location>
</feature>
<gene>
    <name evidence="3" type="ORF">J437_LFUL011801</name>
</gene>
<dbReference type="PANTHER" id="PTHR21669:SF28">
    <property type="entry name" value="YEMANUCLEIN"/>
    <property type="match status" value="1"/>
</dbReference>
<feature type="compositionally biased region" description="Low complexity" evidence="1">
    <location>
        <begin position="297"/>
        <end position="317"/>
    </location>
</feature>
<evidence type="ECO:0000256" key="1">
    <source>
        <dbReference type="SAM" id="MobiDB-lite"/>
    </source>
</evidence>